<dbReference type="PANTHER" id="PTHR37524">
    <property type="entry name" value="RIBOSOMAL RNA LARGE SUBUNIT METHYLTRANSFERASE M"/>
    <property type="match status" value="1"/>
</dbReference>
<dbReference type="AlphaFoldDB" id="A0A364NXF0"/>
<sequence>MTSVFTAYLAAPGFEADLRAELGEVSAEYGRLFIAEGPPHPAAWAQNIWLDPVRLEVASIGEAAKALKAIQRNWWPYDFHLHRRTALLVDKLPKVSAKPLVFGQAAPTAPLGSFTWLDEKTVLASARCSSPFPNGEAVFVEDRQAPPNRAYLKLWEALTLAGHMPGPGQTCLDLGASPGGWTWVLATTGARVISIDKAPLAPAIAALPNVDYRQGSAFGLEPAEIGPVDWLCSDVICYPERLLRLVERWLAEGTAGNFICTLKFQGDTDFETARRFAAIPGSRLLHLSHNKHELTWIRLSPVLA</sequence>
<evidence type="ECO:0000313" key="2">
    <source>
        <dbReference type="EMBL" id="RAU21742.1"/>
    </source>
</evidence>
<dbReference type="OrthoDB" id="154490at2"/>
<dbReference type="InterPro" id="IPR029063">
    <property type="entry name" value="SAM-dependent_MTases_sf"/>
</dbReference>
<protein>
    <recommendedName>
        <fullName evidence="1">Ribosomal RNA methyltransferase FtsJ domain-containing protein</fullName>
    </recommendedName>
</protein>
<dbReference type="GO" id="GO:0032259">
    <property type="term" value="P:methylation"/>
    <property type="evidence" value="ECO:0007669"/>
    <property type="project" value="InterPro"/>
</dbReference>
<dbReference type="EMBL" id="PGTO01000008">
    <property type="protein sequence ID" value="RAU21742.1"/>
    <property type="molecule type" value="Genomic_DNA"/>
</dbReference>
<dbReference type="PANTHER" id="PTHR37524:SF2">
    <property type="entry name" value="RIBOSOMAL RNA METHYLTRANSFERASE FTSJ DOMAIN-CONTAINING PROTEIN"/>
    <property type="match status" value="1"/>
</dbReference>
<dbReference type="Pfam" id="PF01728">
    <property type="entry name" value="FtsJ"/>
    <property type="match status" value="1"/>
</dbReference>
<organism evidence="2 3">
    <name type="scientific">Paramagnetospirillum kuznetsovii</name>
    <dbReference type="NCBI Taxonomy" id="2053833"/>
    <lineage>
        <taxon>Bacteria</taxon>
        <taxon>Pseudomonadati</taxon>
        <taxon>Pseudomonadota</taxon>
        <taxon>Alphaproteobacteria</taxon>
        <taxon>Rhodospirillales</taxon>
        <taxon>Magnetospirillaceae</taxon>
        <taxon>Paramagnetospirillum</taxon>
    </lineage>
</organism>
<evidence type="ECO:0000313" key="3">
    <source>
        <dbReference type="Proteomes" id="UP000251075"/>
    </source>
</evidence>
<comment type="caution">
    <text evidence="2">The sequence shown here is derived from an EMBL/GenBank/DDBJ whole genome shotgun (WGS) entry which is preliminary data.</text>
</comment>
<dbReference type="CDD" id="cd02440">
    <property type="entry name" value="AdoMet_MTases"/>
    <property type="match status" value="1"/>
</dbReference>
<dbReference type="SUPFAM" id="SSF53335">
    <property type="entry name" value="S-adenosyl-L-methionine-dependent methyltransferases"/>
    <property type="match status" value="1"/>
</dbReference>
<dbReference type="Proteomes" id="UP000251075">
    <property type="component" value="Unassembled WGS sequence"/>
</dbReference>
<keyword evidence="3" id="KW-1185">Reference proteome</keyword>
<dbReference type="RefSeq" id="WP_112145072.1">
    <property type="nucleotide sequence ID" value="NZ_PGTO01000008.1"/>
</dbReference>
<dbReference type="InterPro" id="IPR002877">
    <property type="entry name" value="RNA_MeTrfase_FtsJ_dom"/>
</dbReference>
<proteinExistence type="predicted"/>
<feature type="domain" description="Ribosomal RNA methyltransferase FtsJ" evidence="1">
    <location>
        <begin position="148"/>
        <end position="235"/>
    </location>
</feature>
<name>A0A364NXF0_9PROT</name>
<evidence type="ECO:0000259" key="1">
    <source>
        <dbReference type="Pfam" id="PF01728"/>
    </source>
</evidence>
<gene>
    <name evidence="2" type="ORF">CU669_12295</name>
</gene>
<dbReference type="GO" id="GO:0008168">
    <property type="term" value="F:methyltransferase activity"/>
    <property type="evidence" value="ECO:0007669"/>
    <property type="project" value="InterPro"/>
</dbReference>
<reference evidence="2 3" key="1">
    <citation type="submission" date="2017-11" db="EMBL/GenBank/DDBJ databases">
        <title>Draft genome sequence of magnetotactic bacterium Magnetospirillum kuznetsovii LBB-42.</title>
        <authorList>
            <person name="Grouzdev D.S."/>
            <person name="Rysina M.S."/>
            <person name="Baslerov R.V."/>
            <person name="Koziaeva V."/>
        </authorList>
    </citation>
    <scope>NUCLEOTIDE SEQUENCE [LARGE SCALE GENOMIC DNA]</scope>
    <source>
        <strain evidence="2 3">LBB-42</strain>
    </source>
</reference>
<accession>A0A364NXF0</accession>
<dbReference type="Gene3D" id="3.40.50.150">
    <property type="entry name" value="Vaccinia Virus protein VP39"/>
    <property type="match status" value="1"/>
</dbReference>